<evidence type="ECO:0000313" key="1">
    <source>
        <dbReference type="EMBL" id="TCP95624.1"/>
    </source>
</evidence>
<gene>
    <name evidence="1" type="ORF">EDD79_10588</name>
</gene>
<dbReference type="AlphaFoldDB" id="A0A4R2T464"/>
<keyword evidence="2" id="KW-1185">Reference proteome</keyword>
<dbReference type="Proteomes" id="UP000295504">
    <property type="component" value="Unassembled WGS sequence"/>
</dbReference>
<evidence type="ECO:0000313" key="2">
    <source>
        <dbReference type="Proteomes" id="UP000295504"/>
    </source>
</evidence>
<organism evidence="1 2">
    <name type="scientific">Serpentinicella alkaliphila</name>
    <dbReference type="NCBI Taxonomy" id="1734049"/>
    <lineage>
        <taxon>Bacteria</taxon>
        <taxon>Bacillati</taxon>
        <taxon>Bacillota</taxon>
        <taxon>Clostridia</taxon>
        <taxon>Peptostreptococcales</taxon>
        <taxon>Natronincolaceae</taxon>
        <taxon>Serpentinicella</taxon>
    </lineage>
</organism>
<comment type="caution">
    <text evidence="1">The sequence shown here is derived from an EMBL/GenBank/DDBJ whole genome shotgun (WGS) entry which is preliminary data.</text>
</comment>
<accession>A0A4R2T464</accession>
<name>A0A4R2T464_9FIRM</name>
<reference evidence="1 2" key="1">
    <citation type="submission" date="2019-03" db="EMBL/GenBank/DDBJ databases">
        <title>Genomic Encyclopedia of Type Strains, Phase IV (KMG-IV): sequencing the most valuable type-strain genomes for metagenomic binning, comparative biology and taxonomic classification.</title>
        <authorList>
            <person name="Goeker M."/>
        </authorList>
    </citation>
    <scope>NUCLEOTIDE SEQUENCE [LARGE SCALE GENOMIC DNA]</scope>
    <source>
        <strain evidence="1 2">DSM 100013</strain>
    </source>
</reference>
<sequence length="91" mass="10184">MDNMKDAIDRIQGLECPTGELENRVSQILEAYKVANKGDISINREERMDGNGAEAYSVELRNFDKDAMTILAISGPEDYVAKVVDVYQNNN</sequence>
<dbReference type="RefSeq" id="WP_132849666.1">
    <property type="nucleotide sequence ID" value="NZ_CP058648.1"/>
</dbReference>
<dbReference type="OrthoDB" id="1911204at2"/>
<dbReference type="EMBL" id="SLYC01000058">
    <property type="protein sequence ID" value="TCP95624.1"/>
    <property type="molecule type" value="Genomic_DNA"/>
</dbReference>
<proteinExistence type="predicted"/>
<protein>
    <submittedName>
        <fullName evidence="1">Uncharacterized protein</fullName>
    </submittedName>
</protein>